<dbReference type="EMBL" id="BGPR01010841">
    <property type="protein sequence ID" value="GBN48244.1"/>
    <property type="molecule type" value="Genomic_DNA"/>
</dbReference>
<name>A0A4Y2PA22_ARAVE</name>
<keyword evidence="2" id="KW-1185">Reference proteome</keyword>
<proteinExistence type="predicted"/>
<gene>
    <name evidence="1" type="ORF">AVEN_184245_1</name>
</gene>
<dbReference type="AlphaFoldDB" id="A0A4Y2PA22"/>
<sequence>MSTQSQVVSLHRNTALLSLLERVLEDQSSKCVQHLRFAFDLRDESLVVFQRCSSTLQARLLLKTPCKTHCSFAVNLPHHIHRRCGRFAEFHTKFHFRRSLMLGFQKW</sequence>
<evidence type="ECO:0000313" key="1">
    <source>
        <dbReference type="EMBL" id="GBN48244.1"/>
    </source>
</evidence>
<dbReference type="Proteomes" id="UP000499080">
    <property type="component" value="Unassembled WGS sequence"/>
</dbReference>
<evidence type="ECO:0000313" key="2">
    <source>
        <dbReference type="Proteomes" id="UP000499080"/>
    </source>
</evidence>
<organism evidence="1 2">
    <name type="scientific">Araneus ventricosus</name>
    <name type="common">Orbweaver spider</name>
    <name type="synonym">Epeira ventricosa</name>
    <dbReference type="NCBI Taxonomy" id="182803"/>
    <lineage>
        <taxon>Eukaryota</taxon>
        <taxon>Metazoa</taxon>
        <taxon>Ecdysozoa</taxon>
        <taxon>Arthropoda</taxon>
        <taxon>Chelicerata</taxon>
        <taxon>Arachnida</taxon>
        <taxon>Araneae</taxon>
        <taxon>Araneomorphae</taxon>
        <taxon>Entelegynae</taxon>
        <taxon>Araneoidea</taxon>
        <taxon>Araneidae</taxon>
        <taxon>Araneus</taxon>
    </lineage>
</organism>
<accession>A0A4Y2PA22</accession>
<protein>
    <submittedName>
        <fullName evidence="1">Uncharacterized protein</fullName>
    </submittedName>
</protein>
<reference evidence="1 2" key="1">
    <citation type="journal article" date="2019" name="Sci. Rep.">
        <title>Orb-weaving spider Araneus ventricosus genome elucidates the spidroin gene catalogue.</title>
        <authorList>
            <person name="Kono N."/>
            <person name="Nakamura H."/>
            <person name="Ohtoshi R."/>
            <person name="Moran D.A.P."/>
            <person name="Shinohara A."/>
            <person name="Yoshida Y."/>
            <person name="Fujiwara M."/>
            <person name="Mori M."/>
            <person name="Tomita M."/>
            <person name="Arakawa K."/>
        </authorList>
    </citation>
    <scope>NUCLEOTIDE SEQUENCE [LARGE SCALE GENOMIC DNA]</scope>
</reference>
<comment type="caution">
    <text evidence="1">The sequence shown here is derived from an EMBL/GenBank/DDBJ whole genome shotgun (WGS) entry which is preliminary data.</text>
</comment>